<gene>
    <name evidence="1" type="ORF">EDD38_3111</name>
</gene>
<dbReference type="AlphaFoldDB" id="A0A3N4RVC1"/>
<accession>A0A3N4RVC1</accession>
<dbReference type="Proteomes" id="UP000266906">
    <property type="component" value="Unassembled WGS sequence"/>
</dbReference>
<dbReference type="RefSeq" id="WP_123818437.1">
    <property type="nucleotide sequence ID" value="NZ_RKQG01000001.1"/>
</dbReference>
<keyword evidence="2" id="KW-1185">Reference proteome</keyword>
<proteinExistence type="predicted"/>
<evidence type="ECO:0000313" key="1">
    <source>
        <dbReference type="EMBL" id="RPE34775.1"/>
    </source>
</evidence>
<comment type="caution">
    <text evidence="1">The sequence shown here is derived from an EMBL/GenBank/DDBJ whole genome shotgun (WGS) entry which is preliminary data.</text>
</comment>
<reference evidence="1 2" key="1">
    <citation type="submission" date="2018-11" db="EMBL/GenBank/DDBJ databases">
        <title>Sequencing the genomes of 1000 actinobacteria strains.</title>
        <authorList>
            <person name="Klenk H.-P."/>
        </authorList>
    </citation>
    <scope>NUCLEOTIDE SEQUENCE [LARGE SCALE GENOMIC DNA]</scope>
    <source>
        <strain evidence="1 2">DSM 44781</strain>
    </source>
</reference>
<evidence type="ECO:0000313" key="2">
    <source>
        <dbReference type="Proteomes" id="UP000266906"/>
    </source>
</evidence>
<dbReference type="EMBL" id="RKQG01000001">
    <property type="protein sequence ID" value="RPE34775.1"/>
    <property type="molecule type" value="Genomic_DNA"/>
</dbReference>
<organism evidence="1 2">
    <name type="scientific">Kitasatospora cineracea</name>
    <dbReference type="NCBI Taxonomy" id="88074"/>
    <lineage>
        <taxon>Bacteria</taxon>
        <taxon>Bacillati</taxon>
        <taxon>Actinomycetota</taxon>
        <taxon>Actinomycetes</taxon>
        <taxon>Kitasatosporales</taxon>
        <taxon>Streptomycetaceae</taxon>
        <taxon>Kitasatospora</taxon>
    </lineage>
</organism>
<protein>
    <submittedName>
        <fullName evidence="1">Uncharacterized protein</fullName>
    </submittedName>
</protein>
<sequence>MTTSQFPTLALAIAGMEPRHRKATAVAISESTENPALLALAIELMRANQREEHDLAQHDADFHLDQAEQASAEWLARIDHLLAIGPTNATAEDVAELFQAGDAALAADAEHQAAEGRVIKLQNPTESAPDNDAA</sequence>
<name>A0A3N4RVC1_9ACTN</name>